<feature type="transmembrane region" description="Helical" evidence="6">
    <location>
        <begin position="48"/>
        <end position="75"/>
    </location>
</feature>
<dbReference type="InterPro" id="IPR018499">
    <property type="entry name" value="Tetraspanin/Peripherin"/>
</dbReference>
<proteinExistence type="inferred from homology"/>
<evidence type="ECO:0000256" key="2">
    <source>
        <dbReference type="ARBA" id="ARBA00006840"/>
    </source>
</evidence>
<dbReference type="PRINTS" id="PR00259">
    <property type="entry name" value="TMFOUR"/>
</dbReference>
<feature type="transmembrane region" description="Helical" evidence="6">
    <location>
        <begin position="17"/>
        <end position="36"/>
    </location>
</feature>
<keyword evidence="3 6" id="KW-0812">Transmembrane</keyword>
<accession>A0AAJ7SJH9</accession>
<sequence>MELGLVDHLSNSSKKGICLHAALFQVSGLVLAFVGVNELRSLEHSTRVHLLATYLLLAAAGFLLVVCSLGCLAIWRLHRGMIAWYGWFLVMVLLVEAACGLLCFYSYGYVKNELRHQFRSLFLDEYGKNDLTTYRINRMQRNLKCCGIDGFEDWEKSEWRKGNPKSFVNIVPTSCCKTWSFLCGKWDIPNNIFYDGCTTVIAQGIVRNLSYIAALGALVCFLQVLGVIFVCILYNKLRYYERPSVAAYSVHRNKYHCYQYA</sequence>
<evidence type="ECO:0000256" key="1">
    <source>
        <dbReference type="ARBA" id="ARBA00004141"/>
    </source>
</evidence>
<feature type="transmembrane region" description="Helical" evidence="6">
    <location>
        <begin position="82"/>
        <end position="107"/>
    </location>
</feature>
<protein>
    <recommendedName>
        <fullName evidence="6">Tetraspanin</fullName>
    </recommendedName>
</protein>
<dbReference type="AlphaFoldDB" id="A0AAJ7SJH9"/>
<dbReference type="Proteomes" id="UP000694867">
    <property type="component" value="Unplaced"/>
</dbReference>
<comment type="similarity">
    <text evidence="2 6">Belongs to the tetraspanin (TM4SF) family.</text>
</comment>
<dbReference type="SUPFAM" id="SSF48652">
    <property type="entry name" value="Tetraspanin"/>
    <property type="match status" value="1"/>
</dbReference>
<keyword evidence="5 6" id="KW-0472">Membrane</keyword>
<evidence type="ECO:0000256" key="3">
    <source>
        <dbReference type="ARBA" id="ARBA00022692"/>
    </source>
</evidence>
<dbReference type="InterPro" id="IPR008952">
    <property type="entry name" value="Tetraspanin_EC2_sf"/>
</dbReference>
<organism evidence="7 8">
    <name type="scientific">Galendromus occidentalis</name>
    <name type="common">western predatory mite</name>
    <dbReference type="NCBI Taxonomy" id="34638"/>
    <lineage>
        <taxon>Eukaryota</taxon>
        <taxon>Metazoa</taxon>
        <taxon>Ecdysozoa</taxon>
        <taxon>Arthropoda</taxon>
        <taxon>Chelicerata</taxon>
        <taxon>Arachnida</taxon>
        <taxon>Acari</taxon>
        <taxon>Parasitiformes</taxon>
        <taxon>Mesostigmata</taxon>
        <taxon>Gamasina</taxon>
        <taxon>Phytoseioidea</taxon>
        <taxon>Phytoseiidae</taxon>
        <taxon>Typhlodrominae</taxon>
        <taxon>Galendromus</taxon>
    </lineage>
</organism>
<dbReference type="GeneID" id="100904115"/>
<evidence type="ECO:0000256" key="5">
    <source>
        <dbReference type="ARBA" id="ARBA00023136"/>
    </source>
</evidence>
<evidence type="ECO:0000256" key="4">
    <source>
        <dbReference type="ARBA" id="ARBA00022989"/>
    </source>
</evidence>
<dbReference type="PIRSF" id="PIRSF002419">
    <property type="entry name" value="Tetraspanin"/>
    <property type="match status" value="1"/>
</dbReference>
<dbReference type="PANTHER" id="PTHR19282:SF544">
    <property type="entry name" value="TETRASPANIN"/>
    <property type="match status" value="1"/>
</dbReference>
<dbReference type="GO" id="GO:0005886">
    <property type="term" value="C:plasma membrane"/>
    <property type="evidence" value="ECO:0007669"/>
    <property type="project" value="TreeGrafter"/>
</dbReference>
<evidence type="ECO:0000256" key="6">
    <source>
        <dbReference type="RuleBase" id="RU361218"/>
    </source>
</evidence>
<keyword evidence="4 6" id="KW-1133">Transmembrane helix</keyword>
<name>A0AAJ7SJH9_9ACAR</name>
<gene>
    <name evidence="8" type="primary">LOC100904115</name>
</gene>
<reference evidence="8" key="1">
    <citation type="submission" date="2025-08" db="UniProtKB">
        <authorList>
            <consortium name="RefSeq"/>
        </authorList>
    </citation>
    <scope>IDENTIFICATION</scope>
</reference>
<dbReference type="Gene3D" id="1.10.1450.10">
    <property type="entry name" value="Tetraspanin"/>
    <property type="match status" value="1"/>
</dbReference>
<evidence type="ECO:0000313" key="7">
    <source>
        <dbReference type="Proteomes" id="UP000694867"/>
    </source>
</evidence>
<comment type="subcellular location">
    <subcellularLocation>
        <location evidence="1 6">Membrane</location>
        <topology evidence="1 6">Multi-pass membrane protein</topology>
    </subcellularLocation>
</comment>
<evidence type="ECO:0000313" key="8">
    <source>
        <dbReference type="RefSeq" id="XP_028969052.1"/>
    </source>
</evidence>
<feature type="transmembrane region" description="Helical" evidence="6">
    <location>
        <begin position="211"/>
        <end position="234"/>
    </location>
</feature>
<dbReference type="Pfam" id="PF00335">
    <property type="entry name" value="Tetraspanin"/>
    <property type="match status" value="1"/>
</dbReference>
<dbReference type="KEGG" id="goe:100904115"/>
<dbReference type="PANTHER" id="PTHR19282">
    <property type="entry name" value="TETRASPANIN"/>
    <property type="match status" value="1"/>
</dbReference>
<dbReference type="InterPro" id="IPR000301">
    <property type="entry name" value="Tetraspanin_animals"/>
</dbReference>
<keyword evidence="7" id="KW-1185">Reference proteome</keyword>
<dbReference type="RefSeq" id="XP_028969052.1">
    <property type="nucleotide sequence ID" value="XM_029113219.1"/>
</dbReference>